<keyword evidence="1" id="KW-1133">Transmembrane helix</keyword>
<name>A0AAV0EEN4_9ASTE</name>
<feature type="transmembrane region" description="Helical" evidence="1">
    <location>
        <begin position="20"/>
        <end position="38"/>
    </location>
</feature>
<protein>
    <submittedName>
        <fullName evidence="2">Uncharacterized protein</fullName>
    </submittedName>
</protein>
<sequence length="127" mass="15008">MWLVFRNTLATLDNLEYLESWKYLFSLFALLALILQVFGRTFVNGWAFEDMNTLSSSIKWIRKEHRGVQISNKSICIAFCCAIYTIRRSRNLAYFDHLLFQPQEVLAKIKMVVYRNLVSLYPTFLPL</sequence>
<dbReference type="AlphaFoldDB" id="A0AAV0EEN4"/>
<keyword evidence="3" id="KW-1185">Reference proteome</keyword>
<keyword evidence="1" id="KW-0472">Membrane</keyword>
<comment type="caution">
    <text evidence="2">The sequence shown here is derived from an EMBL/GenBank/DDBJ whole genome shotgun (WGS) entry which is preliminary data.</text>
</comment>
<gene>
    <name evidence="2" type="ORF">CEPIT_LOCUS24389</name>
</gene>
<organism evidence="2 3">
    <name type="scientific">Cuscuta epithymum</name>
    <dbReference type="NCBI Taxonomy" id="186058"/>
    <lineage>
        <taxon>Eukaryota</taxon>
        <taxon>Viridiplantae</taxon>
        <taxon>Streptophyta</taxon>
        <taxon>Embryophyta</taxon>
        <taxon>Tracheophyta</taxon>
        <taxon>Spermatophyta</taxon>
        <taxon>Magnoliopsida</taxon>
        <taxon>eudicotyledons</taxon>
        <taxon>Gunneridae</taxon>
        <taxon>Pentapetalae</taxon>
        <taxon>asterids</taxon>
        <taxon>lamiids</taxon>
        <taxon>Solanales</taxon>
        <taxon>Convolvulaceae</taxon>
        <taxon>Cuscuteae</taxon>
        <taxon>Cuscuta</taxon>
        <taxon>Cuscuta subgen. Cuscuta</taxon>
    </lineage>
</organism>
<evidence type="ECO:0000313" key="3">
    <source>
        <dbReference type="Proteomes" id="UP001152523"/>
    </source>
</evidence>
<accession>A0AAV0EEN4</accession>
<evidence type="ECO:0000256" key="1">
    <source>
        <dbReference type="SAM" id="Phobius"/>
    </source>
</evidence>
<evidence type="ECO:0000313" key="2">
    <source>
        <dbReference type="EMBL" id="CAH9122325.1"/>
    </source>
</evidence>
<keyword evidence="1" id="KW-0812">Transmembrane</keyword>
<dbReference type="EMBL" id="CAMAPF010000924">
    <property type="protein sequence ID" value="CAH9122325.1"/>
    <property type="molecule type" value="Genomic_DNA"/>
</dbReference>
<dbReference type="Proteomes" id="UP001152523">
    <property type="component" value="Unassembled WGS sequence"/>
</dbReference>
<proteinExistence type="predicted"/>
<reference evidence="2" key="1">
    <citation type="submission" date="2022-07" db="EMBL/GenBank/DDBJ databases">
        <authorList>
            <person name="Macas J."/>
            <person name="Novak P."/>
            <person name="Neumann P."/>
        </authorList>
    </citation>
    <scope>NUCLEOTIDE SEQUENCE</scope>
</reference>